<dbReference type="EMBL" id="NFDG01000038">
    <property type="protein sequence ID" value="OTY26749.1"/>
    <property type="molecule type" value="Genomic_DNA"/>
</dbReference>
<accession>A0A243ALE0</accession>
<dbReference type="AlphaFoldDB" id="A0A243ALE0"/>
<dbReference type="RefSeq" id="WP_088031181.1">
    <property type="nucleotide sequence ID" value="NZ_NFDG01000038.1"/>
</dbReference>
<organism evidence="1 2">
    <name type="scientific">Bacillus thuringiensis serovar navarrensis</name>
    <dbReference type="NCBI Taxonomy" id="339658"/>
    <lineage>
        <taxon>Bacteria</taxon>
        <taxon>Bacillati</taxon>
        <taxon>Bacillota</taxon>
        <taxon>Bacilli</taxon>
        <taxon>Bacillales</taxon>
        <taxon>Bacillaceae</taxon>
        <taxon>Bacillus</taxon>
        <taxon>Bacillus cereus group</taxon>
    </lineage>
</organism>
<name>A0A243ALE0_BACTU</name>
<gene>
    <name evidence="1" type="ORF">BK732_05250</name>
</gene>
<sequence length="244" mass="28714">MKTLKSPSFSTRIDSIIDNIDENTLYNELLKEEQKLLQELKEVKVSFGWKNRDLYLFAGKHQDGSILYLDNNVWWKMSFEDSVKVYSLDEEELSLKKVEQYKNVIKVPSHQQKKLWIYGLRYKIILASFVLKFSKLILQFCKDYIKERKTFGVPIAKHQMVYDTFVIASSEIEGNILFLRELSTKFSIDEAEYSKFFKQINFMLENSTQIIDKILPVLGAFGLEDPFIIKNFLKIHHISMLKGV</sequence>
<dbReference type="SUPFAM" id="SSF47203">
    <property type="entry name" value="Acyl-CoA dehydrogenase C-terminal domain-like"/>
    <property type="match status" value="1"/>
</dbReference>
<evidence type="ECO:0008006" key="3">
    <source>
        <dbReference type="Google" id="ProtNLM"/>
    </source>
</evidence>
<evidence type="ECO:0000313" key="2">
    <source>
        <dbReference type="Proteomes" id="UP000194860"/>
    </source>
</evidence>
<protein>
    <recommendedName>
        <fullName evidence="3">Acyl-CoA dehydrogenase/oxidase C-terminal domain-containing protein</fullName>
    </recommendedName>
</protein>
<dbReference type="Gene3D" id="1.20.140.10">
    <property type="entry name" value="Butyryl-CoA Dehydrogenase, subunit A, domain 3"/>
    <property type="match status" value="1"/>
</dbReference>
<comment type="caution">
    <text evidence="1">The sequence shown here is derived from an EMBL/GenBank/DDBJ whole genome shotgun (WGS) entry which is preliminary data.</text>
</comment>
<reference evidence="1 2" key="1">
    <citation type="submission" date="2016-10" db="EMBL/GenBank/DDBJ databases">
        <title>Comparative genomics of Bacillus thuringiensis reveals a path to pathogens against multiple invertebrate hosts.</title>
        <authorList>
            <person name="Zheng J."/>
            <person name="Gao Q."/>
            <person name="Liu H."/>
            <person name="Peng D."/>
            <person name="Ruan L."/>
            <person name="Sun M."/>
        </authorList>
    </citation>
    <scope>NUCLEOTIDE SEQUENCE [LARGE SCALE GENOMIC DNA]</scope>
    <source>
        <strain evidence="1">BGSC 4BM1</strain>
    </source>
</reference>
<proteinExistence type="predicted"/>
<evidence type="ECO:0000313" key="1">
    <source>
        <dbReference type="EMBL" id="OTY26749.1"/>
    </source>
</evidence>
<dbReference type="Proteomes" id="UP000194860">
    <property type="component" value="Unassembled WGS sequence"/>
</dbReference>
<dbReference type="InterPro" id="IPR036250">
    <property type="entry name" value="AcylCo_DH-like_C"/>
</dbReference>
<dbReference type="GO" id="GO:0016627">
    <property type="term" value="F:oxidoreductase activity, acting on the CH-CH group of donors"/>
    <property type="evidence" value="ECO:0007669"/>
    <property type="project" value="InterPro"/>
</dbReference>